<organism evidence="1 2">
    <name type="scientific">Tothia fuscella</name>
    <dbReference type="NCBI Taxonomy" id="1048955"/>
    <lineage>
        <taxon>Eukaryota</taxon>
        <taxon>Fungi</taxon>
        <taxon>Dikarya</taxon>
        <taxon>Ascomycota</taxon>
        <taxon>Pezizomycotina</taxon>
        <taxon>Dothideomycetes</taxon>
        <taxon>Pleosporomycetidae</taxon>
        <taxon>Venturiales</taxon>
        <taxon>Cylindrosympodiaceae</taxon>
        <taxon>Tothia</taxon>
    </lineage>
</organism>
<accession>A0A9P4TZS4</accession>
<proteinExistence type="predicted"/>
<dbReference type="EMBL" id="MU007030">
    <property type="protein sequence ID" value="KAF2431706.1"/>
    <property type="molecule type" value="Genomic_DNA"/>
</dbReference>
<protein>
    <submittedName>
        <fullName evidence="1">Uncharacterized protein</fullName>
    </submittedName>
</protein>
<dbReference type="OrthoDB" id="5337308at2759"/>
<dbReference type="Proteomes" id="UP000800235">
    <property type="component" value="Unassembled WGS sequence"/>
</dbReference>
<comment type="caution">
    <text evidence="1">The sequence shown here is derived from an EMBL/GenBank/DDBJ whole genome shotgun (WGS) entry which is preliminary data.</text>
</comment>
<dbReference type="AlphaFoldDB" id="A0A9P4TZS4"/>
<keyword evidence="2" id="KW-1185">Reference proteome</keyword>
<sequence>MRKPDPQSYESTWIKWRSLDDWGYTEEITKDMFFQDGDVLTADRWVQFTNCKRFIESLGLSLDLGKDYWWHSVVEHDKPEYTPPGGKTGKKYYRTKAHVGSWISKEKEDNMVFIIVSMYSPKYARQRWEKPDEYDPKGVRQDGELPELARFSDIAGLSWYVFFLLISTSKRYCLLNQRQVSSIGPEDGSKTIKAPRWLVIPNIFCETSNTCAAAERALRTVGMTNDYFKRDTLKLATWPGHTFSTNEEAGKAILGANHGTSVAWFLATHKKWWGAKNVDKVLVWRTDWSTLFEKQPGGDNVRLNVAFSIVDAPADDAGGIYDEVLGRPEPPGKPPTS</sequence>
<evidence type="ECO:0000313" key="1">
    <source>
        <dbReference type="EMBL" id="KAF2431706.1"/>
    </source>
</evidence>
<gene>
    <name evidence="1" type="ORF">EJ08DRAFT_659714</name>
</gene>
<name>A0A9P4TZS4_9PEZI</name>
<reference evidence="1" key="1">
    <citation type="journal article" date="2020" name="Stud. Mycol.">
        <title>101 Dothideomycetes genomes: a test case for predicting lifestyles and emergence of pathogens.</title>
        <authorList>
            <person name="Haridas S."/>
            <person name="Albert R."/>
            <person name="Binder M."/>
            <person name="Bloem J."/>
            <person name="Labutti K."/>
            <person name="Salamov A."/>
            <person name="Andreopoulos B."/>
            <person name="Baker S."/>
            <person name="Barry K."/>
            <person name="Bills G."/>
            <person name="Bluhm B."/>
            <person name="Cannon C."/>
            <person name="Castanera R."/>
            <person name="Culley D."/>
            <person name="Daum C."/>
            <person name="Ezra D."/>
            <person name="Gonzalez J."/>
            <person name="Henrissat B."/>
            <person name="Kuo A."/>
            <person name="Liang C."/>
            <person name="Lipzen A."/>
            <person name="Lutzoni F."/>
            <person name="Magnuson J."/>
            <person name="Mondo S."/>
            <person name="Nolan M."/>
            <person name="Ohm R."/>
            <person name="Pangilinan J."/>
            <person name="Park H.-J."/>
            <person name="Ramirez L."/>
            <person name="Alfaro M."/>
            <person name="Sun H."/>
            <person name="Tritt A."/>
            <person name="Yoshinaga Y."/>
            <person name="Zwiers L.-H."/>
            <person name="Turgeon B."/>
            <person name="Goodwin S."/>
            <person name="Spatafora J."/>
            <person name="Crous P."/>
            <person name="Grigoriev I."/>
        </authorList>
    </citation>
    <scope>NUCLEOTIDE SEQUENCE</scope>
    <source>
        <strain evidence="1">CBS 130266</strain>
    </source>
</reference>
<evidence type="ECO:0000313" key="2">
    <source>
        <dbReference type="Proteomes" id="UP000800235"/>
    </source>
</evidence>